<organism evidence="16 17">
    <name type="scientific">Polypedilum vanderplanki</name>
    <name type="common">Sleeping chironomid midge</name>
    <dbReference type="NCBI Taxonomy" id="319348"/>
    <lineage>
        <taxon>Eukaryota</taxon>
        <taxon>Metazoa</taxon>
        <taxon>Ecdysozoa</taxon>
        <taxon>Arthropoda</taxon>
        <taxon>Hexapoda</taxon>
        <taxon>Insecta</taxon>
        <taxon>Pterygota</taxon>
        <taxon>Neoptera</taxon>
        <taxon>Endopterygota</taxon>
        <taxon>Diptera</taxon>
        <taxon>Nematocera</taxon>
        <taxon>Chironomoidea</taxon>
        <taxon>Chironomidae</taxon>
        <taxon>Chironominae</taxon>
        <taxon>Polypedilum</taxon>
        <taxon>Polypedilum</taxon>
    </lineage>
</organism>
<comment type="caution">
    <text evidence="16">The sequence shown here is derived from an EMBL/GenBank/DDBJ whole genome shotgun (WGS) entry which is preliminary data.</text>
</comment>
<dbReference type="EC" id="2.6.1.5" evidence="5 13"/>
<comment type="cofactor">
    <cofactor evidence="1 13 14">
        <name>pyridoxal 5'-phosphate</name>
        <dbReference type="ChEBI" id="CHEBI:597326"/>
    </cofactor>
</comment>
<sequence>MSRNWVKIKISDYARLSVNPLRKITQEQKVEPNPLKRSITLQLGDPTIFGNFPPPISLINALNNAVHRDKFPYNLSYGKYESRKAVAEYSKHQGLVTADDVILASGCSHAMEMCVLTLTASGENVLIPKPCYNYKTWLDGVKIETRAYNLNPEQSWNIDLKDMESLIDEKTRCIIVNNPGNPCGNVFSKDHIIDLLALAEKHKLPIVADEIYEHFVFPGIEYHSISSLSKTVPILTCSGLSKRFLVPGIRMGWIIIHDRNDSLSEVKQGLRNVSARILGPNSTVQYALPEILQNTQQQFFVNKMMKIACNAELAYGLLNQIPGLKPIKPRGSMYMMIKIELEKFPEFKSCMEFTQQLIREQSVLVFPSYPCFNYPGFMRIVLTVTNDMIEEACARIKEFCETHVVN</sequence>
<evidence type="ECO:0000256" key="7">
    <source>
        <dbReference type="ARBA" id="ARBA00022576"/>
    </source>
</evidence>
<dbReference type="Gene3D" id="3.90.1150.10">
    <property type="entry name" value="Aspartate Aminotransferase, domain 1"/>
    <property type="match status" value="1"/>
</dbReference>
<dbReference type="Gene3D" id="3.40.640.10">
    <property type="entry name" value="Type I PLP-dependent aspartate aminotransferase-like (Major domain)"/>
    <property type="match status" value="1"/>
</dbReference>
<dbReference type="InterPro" id="IPR005957">
    <property type="entry name" value="Tyrosine_aminoTrfase"/>
</dbReference>
<dbReference type="InterPro" id="IPR015424">
    <property type="entry name" value="PyrdxlP-dep_Trfase"/>
</dbReference>
<evidence type="ECO:0000313" key="16">
    <source>
        <dbReference type="EMBL" id="KAG5684884.1"/>
    </source>
</evidence>
<keyword evidence="17" id="KW-1185">Reference proteome</keyword>
<evidence type="ECO:0000256" key="14">
    <source>
        <dbReference type="PIRSR" id="PIRSR000517-1"/>
    </source>
</evidence>
<comment type="similarity">
    <text evidence="3 13">Belongs to the class-I pyridoxal-phosphate-dependent aminotransferase family.</text>
</comment>
<evidence type="ECO:0000256" key="13">
    <source>
        <dbReference type="PIRNR" id="PIRNR000517"/>
    </source>
</evidence>
<dbReference type="CDD" id="cd00609">
    <property type="entry name" value="AAT_like"/>
    <property type="match status" value="1"/>
</dbReference>
<dbReference type="GO" id="GO:0004838">
    <property type="term" value="F:L-tyrosine-2-oxoglutarate transaminase activity"/>
    <property type="evidence" value="ECO:0007669"/>
    <property type="project" value="UniProtKB-UniRule"/>
</dbReference>
<dbReference type="NCBIfam" id="TIGR01265">
    <property type="entry name" value="tyr_nico_aTase"/>
    <property type="match status" value="1"/>
</dbReference>
<name>A0A9J6CSK8_POLVA</name>
<evidence type="ECO:0000256" key="4">
    <source>
        <dbReference type="ARBA" id="ARBA00011738"/>
    </source>
</evidence>
<reference evidence="16" key="1">
    <citation type="submission" date="2021-03" db="EMBL/GenBank/DDBJ databases">
        <title>Chromosome level genome of the anhydrobiotic midge Polypedilum vanderplanki.</title>
        <authorList>
            <person name="Yoshida Y."/>
            <person name="Kikawada T."/>
            <person name="Gusev O."/>
        </authorList>
    </citation>
    <scope>NUCLEOTIDE SEQUENCE</scope>
    <source>
        <strain evidence="16">NIAS01</strain>
        <tissue evidence="16">Whole body or cell culture</tissue>
    </source>
</reference>
<evidence type="ECO:0000256" key="2">
    <source>
        <dbReference type="ARBA" id="ARBA00005203"/>
    </source>
</evidence>
<dbReference type="NCBIfam" id="TIGR01264">
    <property type="entry name" value="tyr_amTase_E"/>
    <property type="match status" value="1"/>
</dbReference>
<evidence type="ECO:0000256" key="10">
    <source>
        <dbReference type="ARBA" id="ARBA00022898"/>
    </source>
</evidence>
<dbReference type="InterPro" id="IPR004838">
    <property type="entry name" value="NHTrfase_class1_PyrdxlP-BS"/>
</dbReference>
<dbReference type="PIRSF" id="PIRSF000517">
    <property type="entry name" value="Tyr_transaminase"/>
    <property type="match status" value="1"/>
</dbReference>
<comment type="function">
    <text evidence="13">Transaminase involved in tyrosine breakdown. Converts tyrosine to p-hydroxyphenylpyruvate.</text>
</comment>
<keyword evidence="8" id="KW-0808">Transferase</keyword>
<evidence type="ECO:0000256" key="11">
    <source>
        <dbReference type="ARBA" id="ARBA00023232"/>
    </source>
</evidence>
<dbReference type="EMBL" id="JADBJN010000001">
    <property type="protein sequence ID" value="KAG5684884.1"/>
    <property type="molecule type" value="Genomic_DNA"/>
</dbReference>
<protein>
    <recommendedName>
        <fullName evidence="6 13">Tyrosine aminotransferase</fullName>
        <shortName evidence="13">TAT</shortName>
        <ecNumber evidence="5 13">2.6.1.5</ecNumber>
    </recommendedName>
</protein>
<gene>
    <name evidence="16" type="ORF">PVAND_014094</name>
</gene>
<evidence type="ECO:0000256" key="5">
    <source>
        <dbReference type="ARBA" id="ARBA00012749"/>
    </source>
</evidence>
<keyword evidence="9" id="KW-0828">Tyrosine catabolism</keyword>
<keyword evidence="10 13" id="KW-0663">Pyridoxal phosphate</keyword>
<dbReference type="AlphaFoldDB" id="A0A9J6CSK8"/>
<dbReference type="GO" id="GO:0030170">
    <property type="term" value="F:pyridoxal phosphate binding"/>
    <property type="evidence" value="ECO:0007669"/>
    <property type="project" value="InterPro"/>
</dbReference>
<evidence type="ECO:0000256" key="6">
    <source>
        <dbReference type="ARBA" id="ARBA00015959"/>
    </source>
</evidence>
<dbReference type="SUPFAM" id="SSF53383">
    <property type="entry name" value="PLP-dependent transferases"/>
    <property type="match status" value="1"/>
</dbReference>
<comment type="catalytic activity">
    <reaction evidence="12 13">
        <text>L-tyrosine + 2-oxoglutarate = 3-(4-hydroxyphenyl)pyruvate + L-glutamate</text>
        <dbReference type="Rhea" id="RHEA:15093"/>
        <dbReference type="ChEBI" id="CHEBI:16810"/>
        <dbReference type="ChEBI" id="CHEBI:29985"/>
        <dbReference type="ChEBI" id="CHEBI:36242"/>
        <dbReference type="ChEBI" id="CHEBI:58315"/>
        <dbReference type="EC" id="2.6.1.5"/>
    </reaction>
</comment>
<feature type="modified residue" description="N6-(pyridoxal phosphate)lysine" evidence="14">
    <location>
        <position position="242"/>
    </location>
</feature>
<evidence type="ECO:0000259" key="15">
    <source>
        <dbReference type="Pfam" id="PF00155"/>
    </source>
</evidence>
<evidence type="ECO:0000256" key="9">
    <source>
        <dbReference type="ARBA" id="ARBA00022878"/>
    </source>
</evidence>
<dbReference type="GO" id="GO:0006559">
    <property type="term" value="P:L-phenylalanine catabolic process"/>
    <property type="evidence" value="ECO:0007669"/>
    <property type="project" value="UniProtKB-UniRule"/>
</dbReference>
<dbReference type="PROSITE" id="PS00105">
    <property type="entry name" value="AA_TRANSFER_CLASS_1"/>
    <property type="match status" value="1"/>
</dbReference>
<keyword evidence="11" id="KW-0585">Phenylalanine catabolism</keyword>
<comment type="subunit">
    <text evidence="4 13">Homodimer.</text>
</comment>
<dbReference type="InterPro" id="IPR015421">
    <property type="entry name" value="PyrdxlP-dep_Trfase_major"/>
</dbReference>
<dbReference type="Proteomes" id="UP001107558">
    <property type="component" value="Chromosome 1"/>
</dbReference>
<feature type="domain" description="Aminotransferase class I/classII large" evidence="15">
    <location>
        <begin position="39"/>
        <end position="396"/>
    </location>
</feature>
<dbReference type="Pfam" id="PF00155">
    <property type="entry name" value="Aminotran_1_2"/>
    <property type="match status" value="1"/>
</dbReference>
<dbReference type="PANTHER" id="PTHR45744">
    <property type="entry name" value="TYROSINE AMINOTRANSFERASE"/>
    <property type="match status" value="1"/>
</dbReference>
<evidence type="ECO:0000256" key="1">
    <source>
        <dbReference type="ARBA" id="ARBA00001933"/>
    </source>
</evidence>
<evidence type="ECO:0000256" key="8">
    <source>
        <dbReference type="ARBA" id="ARBA00022679"/>
    </source>
</evidence>
<evidence type="ECO:0000256" key="3">
    <source>
        <dbReference type="ARBA" id="ARBA00007441"/>
    </source>
</evidence>
<dbReference type="InterPro" id="IPR015422">
    <property type="entry name" value="PyrdxlP-dep_Trfase_small"/>
</dbReference>
<keyword evidence="7" id="KW-0032">Aminotransferase</keyword>
<evidence type="ECO:0000313" key="17">
    <source>
        <dbReference type="Proteomes" id="UP001107558"/>
    </source>
</evidence>
<accession>A0A9J6CSK8</accession>
<dbReference type="InterPro" id="IPR004839">
    <property type="entry name" value="Aminotransferase_I/II_large"/>
</dbReference>
<proteinExistence type="inferred from homology"/>
<comment type="pathway">
    <text evidence="2 13">Amino-acid degradation; L-phenylalanine degradation; acetoacetate and fumarate from L-phenylalanine: step 2/6.</text>
</comment>
<evidence type="ECO:0000256" key="12">
    <source>
        <dbReference type="ARBA" id="ARBA00047798"/>
    </source>
</evidence>
<dbReference type="PANTHER" id="PTHR45744:SF2">
    <property type="entry name" value="TYROSINE AMINOTRANSFERASE"/>
    <property type="match status" value="1"/>
</dbReference>
<dbReference type="OrthoDB" id="7042322at2759"/>
<dbReference type="InterPro" id="IPR005958">
    <property type="entry name" value="TyrNic_aminoTrfase"/>
</dbReference>
<dbReference type="GO" id="GO:0006572">
    <property type="term" value="P:L-tyrosine catabolic process"/>
    <property type="evidence" value="ECO:0007669"/>
    <property type="project" value="UniProtKB-KW"/>
</dbReference>